<proteinExistence type="predicted"/>
<dbReference type="OrthoDB" id="3649946at2759"/>
<evidence type="ECO:0000313" key="3">
    <source>
        <dbReference type="Proteomes" id="UP000016932"/>
    </source>
</evidence>
<name>M3AI87_PSEFD</name>
<gene>
    <name evidence="2" type="ORF">MYCFIDRAFT_173310</name>
</gene>
<dbReference type="Proteomes" id="UP000016932">
    <property type="component" value="Unassembled WGS sequence"/>
</dbReference>
<accession>M3AI87</accession>
<dbReference type="HOGENOM" id="CLU_2016249_0_0_1"/>
<dbReference type="AlphaFoldDB" id="M3AI87"/>
<sequence length="123" mass="13478">MATSSSWNSSGFYFSANTNTMDRESMPSEKAEAARLRSAEVMAALKSGEPGAADRMMGGQKESGSKGIVPLQWVKSKFGGKKKKMEVEKEVQAGKVGADDQSVMTRRLRRFEVGMMDGWNGWC</sequence>
<organism evidence="2 3">
    <name type="scientific">Pseudocercospora fijiensis (strain CIRAD86)</name>
    <name type="common">Black leaf streak disease fungus</name>
    <name type="synonym">Mycosphaerella fijiensis</name>
    <dbReference type="NCBI Taxonomy" id="383855"/>
    <lineage>
        <taxon>Eukaryota</taxon>
        <taxon>Fungi</taxon>
        <taxon>Dikarya</taxon>
        <taxon>Ascomycota</taxon>
        <taxon>Pezizomycotina</taxon>
        <taxon>Dothideomycetes</taxon>
        <taxon>Dothideomycetidae</taxon>
        <taxon>Mycosphaerellales</taxon>
        <taxon>Mycosphaerellaceae</taxon>
        <taxon>Pseudocercospora</taxon>
    </lineage>
</organism>
<evidence type="ECO:0000256" key="1">
    <source>
        <dbReference type="SAM" id="MobiDB-lite"/>
    </source>
</evidence>
<dbReference type="EMBL" id="KB446557">
    <property type="protein sequence ID" value="EME84291.1"/>
    <property type="molecule type" value="Genomic_DNA"/>
</dbReference>
<dbReference type="GeneID" id="19332965"/>
<evidence type="ECO:0000313" key="2">
    <source>
        <dbReference type="EMBL" id="EME84291.1"/>
    </source>
</evidence>
<feature type="compositionally biased region" description="Low complexity" evidence="1">
    <location>
        <begin position="1"/>
        <end position="15"/>
    </location>
</feature>
<reference evidence="2 3" key="1">
    <citation type="journal article" date="2012" name="PLoS Pathog.">
        <title>Diverse lifestyles and strategies of plant pathogenesis encoded in the genomes of eighteen Dothideomycetes fungi.</title>
        <authorList>
            <person name="Ohm R.A."/>
            <person name="Feau N."/>
            <person name="Henrissat B."/>
            <person name="Schoch C.L."/>
            <person name="Horwitz B.A."/>
            <person name="Barry K.W."/>
            <person name="Condon B.J."/>
            <person name="Copeland A.C."/>
            <person name="Dhillon B."/>
            <person name="Glaser F."/>
            <person name="Hesse C.N."/>
            <person name="Kosti I."/>
            <person name="LaButti K."/>
            <person name="Lindquist E.A."/>
            <person name="Lucas S."/>
            <person name="Salamov A.A."/>
            <person name="Bradshaw R.E."/>
            <person name="Ciuffetti L."/>
            <person name="Hamelin R.C."/>
            <person name="Kema G.H.J."/>
            <person name="Lawrence C."/>
            <person name="Scott J.A."/>
            <person name="Spatafora J.W."/>
            <person name="Turgeon B.G."/>
            <person name="de Wit P.J.G.M."/>
            <person name="Zhong S."/>
            <person name="Goodwin S.B."/>
            <person name="Grigoriev I.V."/>
        </authorList>
    </citation>
    <scope>NUCLEOTIDE SEQUENCE [LARGE SCALE GENOMIC DNA]</scope>
    <source>
        <strain evidence="2 3">CIRAD86</strain>
    </source>
</reference>
<keyword evidence="3" id="KW-1185">Reference proteome</keyword>
<dbReference type="RefSeq" id="XP_007924915.1">
    <property type="nucleotide sequence ID" value="XM_007926724.1"/>
</dbReference>
<feature type="compositionally biased region" description="Basic and acidic residues" evidence="1">
    <location>
        <begin position="21"/>
        <end position="35"/>
    </location>
</feature>
<dbReference type="VEuPathDB" id="FungiDB:MYCFIDRAFT_173310"/>
<dbReference type="KEGG" id="pfj:MYCFIDRAFT_173310"/>
<dbReference type="eggNOG" id="ENOG502R9DQ">
    <property type="taxonomic scope" value="Eukaryota"/>
</dbReference>
<feature type="region of interest" description="Disordered" evidence="1">
    <location>
        <begin position="1"/>
        <end position="35"/>
    </location>
</feature>
<protein>
    <submittedName>
        <fullName evidence="2">Uncharacterized protein</fullName>
    </submittedName>
</protein>